<evidence type="ECO:0000256" key="2">
    <source>
        <dbReference type="ARBA" id="ARBA00022603"/>
    </source>
</evidence>
<accession>M7YGZ5</accession>
<comment type="similarity">
    <text evidence="1">Belongs to the methyltransferase superfamily.</text>
</comment>
<sequence length="538" mass="57925">MAVCAELSQLQHIEPSRFISFSFPNPLLHDASNPYGNADDHAELLRVAVIDSPAPAAPSPPSPRTAAMLVPAGRHCDWIFSTRAGQLHLLLSSRSQCTISRLILVGPEIPAPSPRVVRCAAARPDPDPARARLLPLLLALCPRAAFGNGAIPDVPLLSFHDDLLRLVPVQVVAGPVVGEMLVEDVAVDCAPGPAELRRRLRFKRMPCLIQTQVRLARPMSAAAAAASSSLLEALEEGPASSLQPEVGGPLVQPYLQAMVAGLALIDSSVEENARSGARPRCLCAGVGGGALPMSIRVGLGFDVLGVEADCVVLDVARNYFGLVEDEFLHVRVGDAIQMVQDFAHGDEPDSKFSAIMVDLDSPDAMCGVSAPPLEMTHRSILLAARRILHHHGVLVLNVIPPAADASFYKGLIDVLHQVFSELHEIDVGNGENFVLVARVSPTESTLLDSSRLFRTELRKLTGDFLERAYDHEDCSVLPTIVRHCFKFSLVIRLSYYTSIGFYGPNICGRVKEEKDDKDDDDDGSDVGDFAVLSAFFGP</sequence>
<dbReference type="eggNOG" id="KOG2352">
    <property type="taxonomic scope" value="Eukaryota"/>
</dbReference>
<evidence type="ECO:0000313" key="4">
    <source>
        <dbReference type="EMBL" id="EMS46452.1"/>
    </source>
</evidence>
<evidence type="ECO:0008006" key="5">
    <source>
        <dbReference type="Google" id="ProtNLM"/>
    </source>
</evidence>
<evidence type="ECO:0000256" key="1">
    <source>
        <dbReference type="ARBA" id="ARBA00008361"/>
    </source>
</evidence>
<dbReference type="STRING" id="4572.M7YGZ5"/>
<reference evidence="4" key="1">
    <citation type="journal article" date="2013" name="Nature">
        <title>Draft genome of the wheat A-genome progenitor Triticum urartu.</title>
        <authorList>
            <person name="Ling H.Q."/>
            <person name="Zhao S."/>
            <person name="Liu D."/>
            <person name="Wang J."/>
            <person name="Sun H."/>
            <person name="Zhang C."/>
            <person name="Fan H."/>
            <person name="Li D."/>
            <person name="Dong L."/>
            <person name="Tao Y."/>
            <person name="Gao C."/>
            <person name="Wu H."/>
            <person name="Li Y."/>
            <person name="Cui Y."/>
            <person name="Guo X."/>
            <person name="Zheng S."/>
            <person name="Wang B."/>
            <person name="Yu K."/>
            <person name="Liang Q."/>
            <person name="Yang W."/>
            <person name="Lou X."/>
            <person name="Chen J."/>
            <person name="Feng M."/>
            <person name="Jian J."/>
            <person name="Zhang X."/>
            <person name="Luo G."/>
            <person name="Jiang Y."/>
            <person name="Liu J."/>
            <person name="Wang Z."/>
            <person name="Sha Y."/>
            <person name="Zhang B."/>
            <person name="Wu H."/>
            <person name="Tang D."/>
            <person name="Shen Q."/>
            <person name="Xue P."/>
            <person name="Zou S."/>
            <person name="Wang X."/>
            <person name="Liu X."/>
            <person name="Wang F."/>
            <person name="Yang Y."/>
            <person name="An X."/>
            <person name="Dong Z."/>
            <person name="Zhang K."/>
            <person name="Zhang X."/>
            <person name="Luo M.C."/>
            <person name="Dvorak J."/>
            <person name="Tong Y."/>
            <person name="Wang J."/>
            <person name="Yang H."/>
            <person name="Li Z."/>
            <person name="Wang D."/>
            <person name="Zhang A."/>
            <person name="Wang J."/>
        </authorList>
    </citation>
    <scope>NUCLEOTIDE SEQUENCE</scope>
</reference>
<dbReference type="OMA" id="YEDNVIC"/>
<dbReference type="EMBL" id="KD274494">
    <property type="protein sequence ID" value="EMS46452.1"/>
    <property type="molecule type" value="Genomic_DNA"/>
</dbReference>
<gene>
    <name evidence="4" type="ORF">TRIUR3_26421</name>
</gene>
<dbReference type="AlphaFoldDB" id="M7YGZ5"/>
<dbReference type="Gene3D" id="3.40.50.150">
    <property type="entry name" value="Vaccinia Virus protein VP39"/>
    <property type="match status" value="1"/>
</dbReference>
<dbReference type="InterPro" id="IPR029063">
    <property type="entry name" value="SAM-dependent_MTases_sf"/>
</dbReference>
<dbReference type="PANTHER" id="PTHR12176">
    <property type="entry name" value="SAM-DEPENDENT METHYLTRANSFERASE SUPERFAMILY PROTEIN"/>
    <property type="match status" value="1"/>
</dbReference>
<dbReference type="GO" id="GO:0032259">
    <property type="term" value="P:methylation"/>
    <property type="evidence" value="ECO:0007669"/>
    <property type="project" value="UniProtKB-KW"/>
</dbReference>
<dbReference type="GO" id="GO:0008168">
    <property type="term" value="F:methyltransferase activity"/>
    <property type="evidence" value="ECO:0007669"/>
    <property type="project" value="UniProtKB-KW"/>
</dbReference>
<name>M7YGZ5_TRIUA</name>
<dbReference type="PANTHER" id="PTHR12176:SF59">
    <property type="entry name" value="METHYLTRANSFERASE DOMAIN-CONTAINING PROTEIN-RELATED"/>
    <property type="match status" value="1"/>
</dbReference>
<dbReference type="InterPro" id="IPR051419">
    <property type="entry name" value="Lys/N-term_MeTrsfase_sf"/>
</dbReference>
<dbReference type="FunFam" id="3.40.50.150:FF:000300">
    <property type="entry name" value="S-adenosyl-L-methionine-dependent methyltransferases superfamily protein"/>
    <property type="match status" value="1"/>
</dbReference>
<protein>
    <recommendedName>
        <fullName evidence="5">Methyltransferase-like protein 13</fullName>
    </recommendedName>
</protein>
<dbReference type="SUPFAM" id="SSF53335">
    <property type="entry name" value="S-adenosyl-L-methionine-dependent methyltransferases"/>
    <property type="match status" value="1"/>
</dbReference>
<organism evidence="4">
    <name type="scientific">Triticum urartu</name>
    <name type="common">Red wild einkorn</name>
    <name type="synonym">Crithodium urartu</name>
    <dbReference type="NCBI Taxonomy" id="4572"/>
    <lineage>
        <taxon>Eukaryota</taxon>
        <taxon>Viridiplantae</taxon>
        <taxon>Streptophyta</taxon>
        <taxon>Embryophyta</taxon>
        <taxon>Tracheophyta</taxon>
        <taxon>Spermatophyta</taxon>
        <taxon>Magnoliopsida</taxon>
        <taxon>Liliopsida</taxon>
        <taxon>Poales</taxon>
        <taxon>Poaceae</taxon>
        <taxon>BOP clade</taxon>
        <taxon>Pooideae</taxon>
        <taxon>Triticodae</taxon>
        <taxon>Triticeae</taxon>
        <taxon>Triticinae</taxon>
        <taxon>Triticum</taxon>
    </lineage>
</organism>
<evidence type="ECO:0000256" key="3">
    <source>
        <dbReference type="ARBA" id="ARBA00022679"/>
    </source>
</evidence>
<dbReference type="CDD" id="cd02440">
    <property type="entry name" value="AdoMet_MTases"/>
    <property type="match status" value="1"/>
</dbReference>
<proteinExistence type="inferred from homology"/>
<keyword evidence="2" id="KW-0489">Methyltransferase</keyword>
<keyword evidence="3" id="KW-0808">Transferase</keyword>